<keyword evidence="4" id="KW-1185">Reference proteome</keyword>
<evidence type="ECO:0000313" key="3">
    <source>
        <dbReference type="EMBL" id="KAK8890044.1"/>
    </source>
</evidence>
<protein>
    <submittedName>
        <fullName evidence="3">Transmembrane protein 62</fullName>
    </submittedName>
</protein>
<dbReference type="PANTHER" id="PTHR14795:SF0">
    <property type="entry name" value="TRANSMEMBRANE PROTEIN 62"/>
    <property type="match status" value="1"/>
</dbReference>
<reference evidence="3 4" key="1">
    <citation type="submission" date="2024-04" db="EMBL/GenBank/DDBJ databases">
        <title>Tritrichomonas musculus Genome.</title>
        <authorList>
            <person name="Alves-Ferreira E."/>
            <person name="Grigg M."/>
            <person name="Lorenzi H."/>
            <person name="Galac M."/>
        </authorList>
    </citation>
    <scope>NUCLEOTIDE SEQUENCE [LARGE SCALE GENOMIC DNA]</scope>
    <source>
        <strain evidence="3 4">EAF2021</strain>
    </source>
</reference>
<keyword evidence="1" id="KW-0472">Membrane</keyword>
<dbReference type="EMBL" id="JAPFFF010000005">
    <property type="protein sequence ID" value="KAK8890044.1"/>
    <property type="molecule type" value="Genomic_DNA"/>
</dbReference>
<accession>A0ABR2KG36</accession>
<dbReference type="Proteomes" id="UP001470230">
    <property type="component" value="Unassembled WGS sequence"/>
</dbReference>
<feature type="transmembrane region" description="Helical" evidence="1">
    <location>
        <begin position="675"/>
        <end position="697"/>
    </location>
</feature>
<gene>
    <name evidence="3" type="ORF">M9Y10_034803</name>
</gene>
<feature type="domain" description="Calcineurin-like phosphoesterase" evidence="2">
    <location>
        <begin position="61"/>
        <end position="284"/>
    </location>
</feature>
<sequence length="722" mass="83466">MCCETSFRVIPYFISQYLLFVVIMLAFGISNQSTSKHISDERFCSSSLGASWSDYYDPDYFYHITDVHITHYIQSTLDNFEKSLQIGSLYKSKSVLITGDLVDNYFLPFYPSQVQETKQMHEDWSEYYNMANKYSQNFEKIIESFGNHDIPRILSKDSENFYYSRKTMIAKSRHNFTLPNDTYDVFTESVGNFTFLVLNPIFFPIPPLPFTYYIHAPTEYIEKVESVVDSIPDDQNVIISTHYHGPVWSKWYIPFIKSTSTNRFFSSILQNHKVKMLLTGHNHGANRMVMHYGDSFEVCASDLRYNLKNGLVTNDNGNIVYHWFSINKPTRSFVTFPAPIEQTTSRTECSIQKVRVISFIANSTSDLYVNIDGDNIKLSPVRKLKQNENAWLFEADTTSLSKGKHHLKLINEEEEEFEFINGPSAKIESAKELLYDDMLWAHLQWIGLIILVVIFLIVTFPFSFCRFFSFEGYWRWTNKIDASEKDAASSQSSMPSLGDNEQPMMVPVLRQGIQSDDTKYWLFTIFLSFLGIRSRLMKLPTALRVVLFVSVAVSLFLPVFTFDVGGHFGFMFIFGYLLGQGRGSHVTNGNENYMSRVYGNFELRFEEWCPFLGFFYFAVAVVPVILSASSLGLRPKNEKESWFQLIDFVILIGSLVGGLAICFDAFLLLCERKCAMLSPFILFPLVWIIAFAIFFFLRRRERNIVIYPNQMLAFINEGNMSD</sequence>
<evidence type="ECO:0000256" key="1">
    <source>
        <dbReference type="SAM" id="Phobius"/>
    </source>
</evidence>
<proteinExistence type="predicted"/>
<evidence type="ECO:0000259" key="2">
    <source>
        <dbReference type="Pfam" id="PF00149"/>
    </source>
</evidence>
<keyword evidence="1" id="KW-1133">Transmembrane helix</keyword>
<name>A0ABR2KG36_9EUKA</name>
<comment type="caution">
    <text evidence="3">The sequence shown here is derived from an EMBL/GenBank/DDBJ whole genome shotgun (WGS) entry which is preliminary data.</text>
</comment>
<feature type="transmembrane region" description="Helical" evidence="1">
    <location>
        <begin position="611"/>
        <end position="633"/>
    </location>
</feature>
<feature type="transmembrane region" description="Helical" evidence="1">
    <location>
        <begin position="645"/>
        <end position="669"/>
    </location>
</feature>
<organism evidence="3 4">
    <name type="scientific">Tritrichomonas musculus</name>
    <dbReference type="NCBI Taxonomy" id="1915356"/>
    <lineage>
        <taxon>Eukaryota</taxon>
        <taxon>Metamonada</taxon>
        <taxon>Parabasalia</taxon>
        <taxon>Tritrichomonadida</taxon>
        <taxon>Tritrichomonadidae</taxon>
        <taxon>Tritrichomonas</taxon>
    </lineage>
</organism>
<dbReference type="Pfam" id="PF00149">
    <property type="entry name" value="Metallophos"/>
    <property type="match status" value="1"/>
</dbReference>
<evidence type="ECO:0000313" key="4">
    <source>
        <dbReference type="Proteomes" id="UP001470230"/>
    </source>
</evidence>
<dbReference type="PANTHER" id="PTHR14795">
    <property type="entry name" value="HELICASE RELATED"/>
    <property type="match status" value="1"/>
</dbReference>
<feature type="transmembrane region" description="Helical" evidence="1">
    <location>
        <begin position="545"/>
        <end position="578"/>
    </location>
</feature>
<dbReference type="Gene3D" id="3.60.21.10">
    <property type="match status" value="1"/>
</dbReference>
<keyword evidence="1 3" id="KW-0812">Transmembrane</keyword>
<feature type="transmembrane region" description="Helical" evidence="1">
    <location>
        <begin position="445"/>
        <end position="469"/>
    </location>
</feature>
<dbReference type="InterPro" id="IPR004843">
    <property type="entry name" value="Calcineurin-like_PHP"/>
</dbReference>
<feature type="transmembrane region" description="Helical" evidence="1">
    <location>
        <begin position="12"/>
        <end position="29"/>
    </location>
</feature>
<dbReference type="InterPro" id="IPR029052">
    <property type="entry name" value="Metallo-depent_PP-like"/>
</dbReference>
<dbReference type="SUPFAM" id="SSF56300">
    <property type="entry name" value="Metallo-dependent phosphatases"/>
    <property type="match status" value="1"/>
</dbReference>